<proteinExistence type="predicted"/>
<dbReference type="HOGENOM" id="CLU_1639519_0_0_1"/>
<keyword evidence="4" id="KW-1185">Reference proteome</keyword>
<dbReference type="AlphaFoldDB" id="A0A0C9V012"/>
<dbReference type="OrthoDB" id="3242376at2759"/>
<feature type="transmembrane region" description="Helical" evidence="2">
    <location>
        <begin position="43"/>
        <end position="62"/>
    </location>
</feature>
<reference evidence="3 4" key="1">
    <citation type="submission" date="2014-06" db="EMBL/GenBank/DDBJ databases">
        <title>Evolutionary Origins and Diversification of the Mycorrhizal Mutualists.</title>
        <authorList>
            <consortium name="DOE Joint Genome Institute"/>
            <consortium name="Mycorrhizal Genomics Consortium"/>
            <person name="Kohler A."/>
            <person name="Kuo A."/>
            <person name="Nagy L.G."/>
            <person name="Floudas D."/>
            <person name="Copeland A."/>
            <person name="Barry K.W."/>
            <person name="Cichocki N."/>
            <person name="Veneault-Fourrey C."/>
            <person name="LaButti K."/>
            <person name="Lindquist E.A."/>
            <person name="Lipzen A."/>
            <person name="Lundell T."/>
            <person name="Morin E."/>
            <person name="Murat C."/>
            <person name="Riley R."/>
            <person name="Ohm R."/>
            <person name="Sun H."/>
            <person name="Tunlid A."/>
            <person name="Henrissat B."/>
            <person name="Grigoriev I.V."/>
            <person name="Hibbett D.S."/>
            <person name="Martin F."/>
        </authorList>
    </citation>
    <scope>NUCLEOTIDE SEQUENCE [LARGE SCALE GENOMIC DNA]</scope>
    <source>
        <strain evidence="3 4">SS14</strain>
    </source>
</reference>
<keyword evidence="2" id="KW-1133">Transmembrane helix</keyword>
<dbReference type="EMBL" id="KN837194">
    <property type="protein sequence ID" value="KIJ34902.1"/>
    <property type="molecule type" value="Genomic_DNA"/>
</dbReference>
<evidence type="ECO:0000313" key="4">
    <source>
        <dbReference type="Proteomes" id="UP000054279"/>
    </source>
</evidence>
<feature type="region of interest" description="Disordered" evidence="1">
    <location>
        <begin position="143"/>
        <end position="162"/>
    </location>
</feature>
<feature type="transmembrane region" description="Helical" evidence="2">
    <location>
        <begin position="6"/>
        <end position="22"/>
    </location>
</feature>
<evidence type="ECO:0000256" key="2">
    <source>
        <dbReference type="SAM" id="Phobius"/>
    </source>
</evidence>
<protein>
    <submittedName>
        <fullName evidence="3">Uncharacterized protein</fullName>
    </submittedName>
</protein>
<evidence type="ECO:0000256" key="1">
    <source>
        <dbReference type="SAM" id="MobiDB-lite"/>
    </source>
</evidence>
<sequence length="162" mass="18379">ALWGAPLVTDSLIFLFTVIRTIRYKRNHGFTSTVQIILRDGTIYFFVIFSMNLMNCLIYLLAVEDLKAVGASFSQILTSILISRLQLNLHKLNSSLSSLGHHSPQVTRKHIRNNTDVGQTTTTFFTIGNLGEELEGDLFFSEKEKQNERDEEFELSITVPLP</sequence>
<keyword evidence="2" id="KW-0812">Transmembrane</keyword>
<organism evidence="3 4">
    <name type="scientific">Sphaerobolus stellatus (strain SS14)</name>
    <dbReference type="NCBI Taxonomy" id="990650"/>
    <lineage>
        <taxon>Eukaryota</taxon>
        <taxon>Fungi</taxon>
        <taxon>Dikarya</taxon>
        <taxon>Basidiomycota</taxon>
        <taxon>Agaricomycotina</taxon>
        <taxon>Agaricomycetes</taxon>
        <taxon>Phallomycetidae</taxon>
        <taxon>Geastrales</taxon>
        <taxon>Sphaerobolaceae</taxon>
        <taxon>Sphaerobolus</taxon>
    </lineage>
</organism>
<accession>A0A0C9V012</accession>
<dbReference type="Proteomes" id="UP000054279">
    <property type="component" value="Unassembled WGS sequence"/>
</dbReference>
<feature type="non-terminal residue" evidence="3">
    <location>
        <position position="162"/>
    </location>
</feature>
<gene>
    <name evidence="3" type="ORF">M422DRAFT_181420</name>
</gene>
<name>A0A0C9V012_SPHS4</name>
<evidence type="ECO:0000313" key="3">
    <source>
        <dbReference type="EMBL" id="KIJ34902.1"/>
    </source>
</evidence>
<keyword evidence="2" id="KW-0472">Membrane</keyword>